<protein>
    <submittedName>
        <fullName evidence="1">Uncharacterized protein</fullName>
    </submittedName>
</protein>
<dbReference type="AlphaFoldDB" id="A0A840F7B0"/>
<keyword evidence="2" id="KW-1185">Reference proteome</keyword>
<comment type="caution">
    <text evidence="1">The sequence shown here is derived from an EMBL/GenBank/DDBJ whole genome shotgun (WGS) entry which is preliminary data.</text>
</comment>
<evidence type="ECO:0000313" key="1">
    <source>
        <dbReference type="EMBL" id="MBB4153820.1"/>
    </source>
</evidence>
<evidence type="ECO:0000313" key="2">
    <source>
        <dbReference type="Proteomes" id="UP000529795"/>
    </source>
</evidence>
<accession>A0A840F7B0</accession>
<name>A0A840F7B0_9SPHN</name>
<dbReference type="Proteomes" id="UP000529795">
    <property type="component" value="Unassembled WGS sequence"/>
</dbReference>
<reference evidence="1 2" key="1">
    <citation type="submission" date="2020-08" db="EMBL/GenBank/DDBJ databases">
        <title>Genomic Encyclopedia of Type Strains, Phase IV (KMG-IV): sequencing the most valuable type-strain genomes for metagenomic binning, comparative biology and taxonomic classification.</title>
        <authorList>
            <person name="Goeker M."/>
        </authorList>
    </citation>
    <scope>NUCLEOTIDE SEQUENCE [LARGE SCALE GENOMIC DNA]</scope>
    <source>
        <strain evidence="1 2">YC6723</strain>
    </source>
</reference>
<sequence length="201" mass="21832">MKSFGAAWLIAILAKPGAATLPIDRKPSKAAREAFEGCRWGRVDGQVPSIWTSACDKTHGDQRLVPANDVGGFAIVPPNPGPGRQILIRSFAKVAKAPVASILPAVLRATGRYKRSCRLIEHRRYGDWGTIWTLEPTGSELRAYEAANSIEPQENPCGVLGIGPAGDRFFRVLPGEPTRVIYADMGSEVQIFDLKTLAKRP</sequence>
<organism evidence="1 2">
    <name type="scientific">Sphingomonas jinjuensis</name>
    <dbReference type="NCBI Taxonomy" id="535907"/>
    <lineage>
        <taxon>Bacteria</taxon>
        <taxon>Pseudomonadati</taxon>
        <taxon>Pseudomonadota</taxon>
        <taxon>Alphaproteobacteria</taxon>
        <taxon>Sphingomonadales</taxon>
        <taxon>Sphingomonadaceae</taxon>
        <taxon>Sphingomonas</taxon>
    </lineage>
</organism>
<dbReference type="RefSeq" id="WP_183983753.1">
    <property type="nucleotide sequence ID" value="NZ_JACIEV010000004.1"/>
</dbReference>
<gene>
    <name evidence="1" type="ORF">GGQ80_001726</name>
</gene>
<dbReference type="EMBL" id="JACIEV010000004">
    <property type="protein sequence ID" value="MBB4153820.1"/>
    <property type="molecule type" value="Genomic_DNA"/>
</dbReference>
<proteinExistence type="predicted"/>